<feature type="transmembrane region" description="Helical" evidence="9">
    <location>
        <begin position="205"/>
        <end position="225"/>
    </location>
</feature>
<dbReference type="InterPro" id="IPR000515">
    <property type="entry name" value="MetI-like"/>
</dbReference>
<evidence type="ECO:0000256" key="10">
    <source>
        <dbReference type="RuleBase" id="RU365097"/>
    </source>
</evidence>
<dbReference type="GO" id="GO:0015098">
    <property type="term" value="F:molybdate ion transmembrane transporter activity"/>
    <property type="evidence" value="ECO:0007669"/>
    <property type="project" value="UniProtKB-UniRule"/>
</dbReference>
<gene>
    <name evidence="12" type="ORF">EV207_10267</name>
</gene>
<evidence type="ECO:0000256" key="1">
    <source>
        <dbReference type="ARBA" id="ARBA00004651"/>
    </source>
</evidence>
<evidence type="ECO:0000256" key="8">
    <source>
        <dbReference type="ARBA" id="ARBA00023136"/>
    </source>
</evidence>
<keyword evidence="6 9" id="KW-0812">Transmembrane</keyword>
<evidence type="ECO:0000256" key="6">
    <source>
        <dbReference type="ARBA" id="ARBA00022692"/>
    </source>
</evidence>
<dbReference type="AlphaFoldDB" id="A0A4R2PB09"/>
<dbReference type="GO" id="GO:0005886">
    <property type="term" value="C:plasma membrane"/>
    <property type="evidence" value="ECO:0007669"/>
    <property type="project" value="UniProtKB-SubCell"/>
</dbReference>
<keyword evidence="4 10" id="KW-1003">Cell membrane</keyword>
<dbReference type="InterPro" id="IPR011867">
    <property type="entry name" value="ModB_ABC"/>
</dbReference>
<comment type="subcellular location">
    <subcellularLocation>
        <location evidence="1 9">Cell membrane</location>
        <topology evidence="1 9">Multi-pass membrane protein</topology>
    </subcellularLocation>
</comment>
<keyword evidence="3 9" id="KW-0813">Transport</keyword>
<comment type="function">
    <text evidence="10">Part of the binding-protein-dependent transport system for molybdenum; probably responsible for the translocation of the substrate across the membrane.</text>
</comment>
<keyword evidence="5 10" id="KW-0500">Molybdenum</keyword>
<evidence type="ECO:0000256" key="7">
    <source>
        <dbReference type="ARBA" id="ARBA00022989"/>
    </source>
</evidence>
<dbReference type="NCBIfam" id="TIGR02141">
    <property type="entry name" value="modB_ABC"/>
    <property type="match status" value="1"/>
</dbReference>
<evidence type="ECO:0000259" key="11">
    <source>
        <dbReference type="PROSITE" id="PS50928"/>
    </source>
</evidence>
<keyword evidence="8 9" id="KW-0472">Membrane</keyword>
<dbReference type="SUPFAM" id="SSF161098">
    <property type="entry name" value="MetI-like"/>
    <property type="match status" value="1"/>
</dbReference>
<sequence>MKGHEFMSIFQSSEFWSPIWTSLQVAITAEIIVLCLGILAAKWMAKSRFRGKVVIETFLMLPIALPPSVVGFGLLVLFGNQSLIGQLINWLFHQPIIFTKAAAVVAVTVIAFPLMFQSVKNGFEAVDGDIEDAARIDGAGEGRLFISIILPNAYPAILTGVILSFARALGEFGATLMFAGNIPGKTQTIPTAIYVAIDGHHMTLAWLWVISIVIVSFLLLSIVYGRPKKLS</sequence>
<reference evidence="12 13" key="1">
    <citation type="submission" date="2019-03" db="EMBL/GenBank/DDBJ databases">
        <title>Genomic Encyclopedia of Type Strains, Phase IV (KMG-IV): sequencing the most valuable type-strain genomes for metagenomic binning, comparative biology and taxonomic classification.</title>
        <authorList>
            <person name="Goeker M."/>
        </authorList>
    </citation>
    <scope>NUCLEOTIDE SEQUENCE [LARGE SCALE GENOMIC DNA]</scope>
    <source>
        <strain evidence="12 13">DSM 19377</strain>
    </source>
</reference>
<dbReference type="EMBL" id="SLXK01000002">
    <property type="protein sequence ID" value="TCP31578.1"/>
    <property type="molecule type" value="Genomic_DNA"/>
</dbReference>
<evidence type="ECO:0000256" key="3">
    <source>
        <dbReference type="ARBA" id="ARBA00022448"/>
    </source>
</evidence>
<dbReference type="InterPro" id="IPR035906">
    <property type="entry name" value="MetI-like_sf"/>
</dbReference>
<dbReference type="PROSITE" id="PS50928">
    <property type="entry name" value="ABC_TM1"/>
    <property type="match status" value="1"/>
</dbReference>
<feature type="transmembrane region" description="Helical" evidence="9">
    <location>
        <begin position="97"/>
        <end position="116"/>
    </location>
</feature>
<dbReference type="CDD" id="cd06261">
    <property type="entry name" value="TM_PBP2"/>
    <property type="match status" value="1"/>
</dbReference>
<dbReference type="Pfam" id="PF00528">
    <property type="entry name" value="BPD_transp_1"/>
    <property type="match status" value="1"/>
</dbReference>
<keyword evidence="13" id="KW-1185">Reference proteome</keyword>
<name>A0A4R2PB09_9BACL</name>
<evidence type="ECO:0000256" key="5">
    <source>
        <dbReference type="ARBA" id="ARBA00022505"/>
    </source>
</evidence>
<dbReference type="PANTHER" id="PTHR30183">
    <property type="entry name" value="MOLYBDENUM TRANSPORT SYSTEM PERMEASE PROTEIN MODB"/>
    <property type="match status" value="1"/>
</dbReference>
<dbReference type="PANTHER" id="PTHR30183:SF3">
    <property type="entry name" value="MOLYBDENUM TRANSPORT SYSTEM PERMEASE PROTEIN MODB"/>
    <property type="match status" value="1"/>
</dbReference>
<evidence type="ECO:0000313" key="13">
    <source>
        <dbReference type="Proteomes" id="UP000295416"/>
    </source>
</evidence>
<evidence type="ECO:0000256" key="9">
    <source>
        <dbReference type="RuleBase" id="RU363032"/>
    </source>
</evidence>
<proteinExistence type="inferred from homology"/>
<comment type="similarity">
    <text evidence="2 10">Belongs to the binding-protein-dependent transport system permease family. CysTW subfamily.</text>
</comment>
<protein>
    <recommendedName>
        <fullName evidence="10">Molybdenum transport system permease</fullName>
    </recommendedName>
</protein>
<keyword evidence="7 9" id="KW-1133">Transmembrane helix</keyword>
<evidence type="ECO:0000256" key="2">
    <source>
        <dbReference type="ARBA" id="ARBA00007069"/>
    </source>
</evidence>
<accession>A0A4R2PB09</accession>
<evidence type="ECO:0000313" key="12">
    <source>
        <dbReference type="EMBL" id="TCP31578.1"/>
    </source>
</evidence>
<dbReference type="Proteomes" id="UP000295416">
    <property type="component" value="Unassembled WGS sequence"/>
</dbReference>
<evidence type="ECO:0000256" key="4">
    <source>
        <dbReference type="ARBA" id="ARBA00022475"/>
    </source>
</evidence>
<feature type="domain" description="ABC transmembrane type-1" evidence="11">
    <location>
        <begin position="19"/>
        <end position="225"/>
    </location>
</feature>
<organism evidence="12 13">
    <name type="scientific">Scopulibacillus darangshiensis</name>
    <dbReference type="NCBI Taxonomy" id="442528"/>
    <lineage>
        <taxon>Bacteria</taxon>
        <taxon>Bacillati</taxon>
        <taxon>Bacillota</taxon>
        <taxon>Bacilli</taxon>
        <taxon>Bacillales</taxon>
        <taxon>Sporolactobacillaceae</taxon>
        <taxon>Scopulibacillus</taxon>
    </lineage>
</organism>
<feature type="transmembrane region" description="Helical" evidence="9">
    <location>
        <begin position="53"/>
        <end position="77"/>
    </location>
</feature>
<comment type="caution">
    <text evidence="12">The sequence shown here is derived from an EMBL/GenBank/DDBJ whole genome shotgun (WGS) entry which is preliminary data.</text>
</comment>
<dbReference type="Gene3D" id="1.10.3720.10">
    <property type="entry name" value="MetI-like"/>
    <property type="match status" value="1"/>
</dbReference>
<feature type="transmembrane region" description="Helical" evidence="9">
    <location>
        <begin position="144"/>
        <end position="166"/>
    </location>
</feature>
<feature type="transmembrane region" description="Helical" evidence="9">
    <location>
        <begin position="20"/>
        <end position="41"/>
    </location>
</feature>